<name>A0ABY5J5N3_9BACT</name>
<dbReference type="InterPro" id="IPR000979">
    <property type="entry name" value="Phosphodiesterase_MJ0936/Vps29"/>
</dbReference>
<dbReference type="Proteomes" id="UP001059576">
    <property type="component" value="Chromosome"/>
</dbReference>
<dbReference type="PANTHER" id="PTHR11124">
    <property type="entry name" value="VACUOLAR SORTING PROTEIN VPS29"/>
    <property type="match status" value="1"/>
</dbReference>
<comment type="cofactor">
    <cofactor evidence="2">
        <name>a divalent metal cation</name>
        <dbReference type="ChEBI" id="CHEBI:60240"/>
    </cofactor>
</comment>
<dbReference type="Pfam" id="PF12850">
    <property type="entry name" value="Metallophos_2"/>
    <property type="match status" value="1"/>
</dbReference>
<organism evidence="4 5">
    <name type="scientific">Mycoplasmopsis equigenitalium</name>
    <dbReference type="NCBI Taxonomy" id="114883"/>
    <lineage>
        <taxon>Bacteria</taxon>
        <taxon>Bacillati</taxon>
        <taxon>Mycoplasmatota</taxon>
        <taxon>Mycoplasmoidales</taxon>
        <taxon>Metamycoplasmataceae</taxon>
        <taxon>Mycoplasmopsis</taxon>
    </lineage>
</organism>
<keyword evidence="5" id="KW-1185">Reference proteome</keyword>
<reference evidence="4" key="1">
    <citation type="submission" date="2022-07" db="EMBL/GenBank/DDBJ databases">
        <title>Complete genome of Mycoplasma equigenitalium type strain T37.</title>
        <authorList>
            <person name="Spergser J."/>
        </authorList>
    </citation>
    <scope>NUCLEOTIDE SEQUENCE</scope>
    <source>
        <strain evidence="4">T37</strain>
    </source>
</reference>
<dbReference type="Gene3D" id="3.60.21.10">
    <property type="match status" value="1"/>
</dbReference>
<accession>A0ABY5J5N3</accession>
<dbReference type="InterPro" id="IPR024654">
    <property type="entry name" value="Calcineurin-like_PHP_lpxH"/>
</dbReference>
<gene>
    <name evidence="4" type="ORF">NPA09_00245</name>
</gene>
<evidence type="ECO:0000313" key="4">
    <source>
        <dbReference type="EMBL" id="UUD36998.1"/>
    </source>
</evidence>
<proteinExistence type="inferred from homology"/>
<sequence length="157" mass="17967">MIKILVVSDIHGNYGVVEDIVSRAKYDVAICTGDYEVGYDFMKEHFDFFVVGNNDFDYHAADYEIEIEGLKIRIEHGHRIGSYTQLMDVDFMFNHLEKINVDILLTGHTHVPLHSIRNNKGILNPGSCSYPRMGTKAGYAILTLDNKKIIRIEQFNI</sequence>
<protein>
    <recommendedName>
        <fullName evidence="2">Phosphoesterase</fullName>
        <ecNumber evidence="2">3.1.4.-</ecNumber>
    </recommendedName>
</protein>
<keyword evidence="2" id="KW-0479">Metal-binding</keyword>
<comment type="similarity">
    <text evidence="1 2">Belongs to the metallophosphoesterase superfamily. YfcE family.</text>
</comment>
<evidence type="ECO:0000256" key="1">
    <source>
        <dbReference type="ARBA" id="ARBA00008950"/>
    </source>
</evidence>
<dbReference type="NCBIfam" id="TIGR00040">
    <property type="entry name" value="yfcE"/>
    <property type="match status" value="1"/>
</dbReference>
<evidence type="ECO:0000259" key="3">
    <source>
        <dbReference type="Pfam" id="PF12850"/>
    </source>
</evidence>
<dbReference type="EC" id="3.1.4.-" evidence="2"/>
<evidence type="ECO:0000256" key="2">
    <source>
        <dbReference type="RuleBase" id="RU362039"/>
    </source>
</evidence>
<evidence type="ECO:0000313" key="5">
    <source>
        <dbReference type="Proteomes" id="UP001059576"/>
    </source>
</evidence>
<dbReference type="SUPFAM" id="SSF56300">
    <property type="entry name" value="Metallo-dependent phosphatases"/>
    <property type="match status" value="1"/>
</dbReference>
<dbReference type="RefSeq" id="WP_129722570.1">
    <property type="nucleotide sequence ID" value="NZ_CP101808.1"/>
</dbReference>
<dbReference type="InterPro" id="IPR029052">
    <property type="entry name" value="Metallo-depent_PP-like"/>
</dbReference>
<dbReference type="EMBL" id="CP101808">
    <property type="protein sequence ID" value="UUD36998.1"/>
    <property type="molecule type" value="Genomic_DNA"/>
</dbReference>
<feature type="domain" description="Calcineurin-like phosphoesterase" evidence="3">
    <location>
        <begin position="3"/>
        <end position="147"/>
    </location>
</feature>